<reference evidence="2 3" key="1">
    <citation type="journal article" date="2020" name="Nat. Food">
        <title>A phased Vanilla planifolia genome enables genetic improvement of flavour and production.</title>
        <authorList>
            <person name="Hasing T."/>
            <person name="Tang H."/>
            <person name="Brym M."/>
            <person name="Khazi F."/>
            <person name="Huang T."/>
            <person name="Chambers A.H."/>
        </authorList>
    </citation>
    <scope>NUCLEOTIDE SEQUENCE [LARGE SCALE GENOMIC DNA]</scope>
    <source>
        <tissue evidence="2">Leaf</tissue>
    </source>
</reference>
<sequence>MHTFFRSTPRRRTQTQLSSGRSRAGQRGRRSRRRRRSPEGRQSGAPSRGWMENTPSRTAASAARIAADGEPFSACGTETKVDSFSSSFGRDQSSFFSLLETVGVKGKWKKKDKD</sequence>
<comment type="caution">
    <text evidence="2">The sequence shown here is derived from an EMBL/GenBank/DDBJ whole genome shotgun (WGS) entry which is preliminary data.</text>
</comment>
<organism evidence="2 3">
    <name type="scientific">Vanilla planifolia</name>
    <name type="common">Vanilla</name>
    <dbReference type="NCBI Taxonomy" id="51239"/>
    <lineage>
        <taxon>Eukaryota</taxon>
        <taxon>Viridiplantae</taxon>
        <taxon>Streptophyta</taxon>
        <taxon>Embryophyta</taxon>
        <taxon>Tracheophyta</taxon>
        <taxon>Spermatophyta</taxon>
        <taxon>Magnoliopsida</taxon>
        <taxon>Liliopsida</taxon>
        <taxon>Asparagales</taxon>
        <taxon>Orchidaceae</taxon>
        <taxon>Vanilloideae</taxon>
        <taxon>Vanilleae</taxon>
        <taxon>Vanilla</taxon>
    </lineage>
</organism>
<evidence type="ECO:0000256" key="1">
    <source>
        <dbReference type="SAM" id="MobiDB-lite"/>
    </source>
</evidence>
<proteinExistence type="predicted"/>
<feature type="compositionally biased region" description="Basic residues" evidence="1">
    <location>
        <begin position="24"/>
        <end position="36"/>
    </location>
</feature>
<dbReference type="OrthoDB" id="10261384at2759"/>
<dbReference type="Proteomes" id="UP000636800">
    <property type="component" value="Chromosome 3"/>
</dbReference>
<dbReference type="AlphaFoldDB" id="A0A835V908"/>
<name>A0A835V908_VANPL</name>
<gene>
    <name evidence="2" type="ORF">HPP92_007026</name>
</gene>
<protein>
    <submittedName>
        <fullName evidence="2">Uncharacterized protein</fullName>
    </submittedName>
</protein>
<feature type="region of interest" description="Disordered" evidence="1">
    <location>
        <begin position="1"/>
        <end position="63"/>
    </location>
</feature>
<dbReference type="EMBL" id="JADCNL010000003">
    <property type="protein sequence ID" value="KAG0488215.1"/>
    <property type="molecule type" value="Genomic_DNA"/>
</dbReference>
<evidence type="ECO:0000313" key="3">
    <source>
        <dbReference type="Proteomes" id="UP000636800"/>
    </source>
</evidence>
<evidence type="ECO:0000313" key="2">
    <source>
        <dbReference type="EMBL" id="KAG0488215.1"/>
    </source>
</evidence>
<keyword evidence="3" id="KW-1185">Reference proteome</keyword>
<accession>A0A835V908</accession>